<dbReference type="InterPro" id="IPR011335">
    <property type="entry name" value="Restrct_endonuc-II-like"/>
</dbReference>
<evidence type="ECO:0000256" key="7">
    <source>
        <dbReference type="ARBA" id="ARBA00022840"/>
    </source>
</evidence>
<accession>A0AA97F621</accession>
<evidence type="ECO:0000256" key="14">
    <source>
        <dbReference type="ARBA" id="ARBA00048988"/>
    </source>
</evidence>
<dbReference type="PANTHER" id="PTHR11070">
    <property type="entry name" value="UVRD / RECB / PCRA DNA HELICASE FAMILY MEMBER"/>
    <property type="match status" value="1"/>
</dbReference>
<dbReference type="GO" id="GO:0003677">
    <property type="term" value="F:DNA binding"/>
    <property type="evidence" value="ECO:0007669"/>
    <property type="project" value="UniProtKB-KW"/>
</dbReference>
<evidence type="ECO:0000256" key="5">
    <source>
        <dbReference type="ARBA" id="ARBA00022806"/>
    </source>
</evidence>
<evidence type="ECO:0000256" key="11">
    <source>
        <dbReference type="ARBA" id="ARBA00034617"/>
    </source>
</evidence>
<evidence type="ECO:0000256" key="9">
    <source>
        <dbReference type="ARBA" id="ARBA00023204"/>
    </source>
</evidence>
<evidence type="ECO:0000256" key="15">
    <source>
        <dbReference type="PROSITE-ProRule" id="PRU00560"/>
    </source>
</evidence>
<evidence type="ECO:0000256" key="12">
    <source>
        <dbReference type="ARBA" id="ARBA00034808"/>
    </source>
</evidence>
<dbReference type="GO" id="GO:0004527">
    <property type="term" value="F:exonuclease activity"/>
    <property type="evidence" value="ECO:0007669"/>
    <property type="project" value="UniProtKB-KW"/>
</dbReference>
<dbReference type="Pfam" id="PF12705">
    <property type="entry name" value="PDDEXK_1"/>
    <property type="match status" value="1"/>
</dbReference>
<dbReference type="InterPro" id="IPR014151">
    <property type="entry name" value="DNA_helicase_AddA"/>
</dbReference>
<dbReference type="PROSITE" id="PS51217">
    <property type="entry name" value="UVRD_HELICASE_CTER"/>
    <property type="match status" value="1"/>
</dbReference>
<dbReference type="GO" id="GO:0033202">
    <property type="term" value="C:DNA helicase complex"/>
    <property type="evidence" value="ECO:0007669"/>
    <property type="project" value="TreeGrafter"/>
</dbReference>
<evidence type="ECO:0000259" key="17">
    <source>
        <dbReference type="PROSITE" id="PS51198"/>
    </source>
</evidence>
<reference evidence="19 20" key="1">
    <citation type="submission" date="2023-10" db="EMBL/GenBank/DDBJ databases">
        <title>Complete genome sequence of a Sphingomonadaceae bacterium.</title>
        <authorList>
            <person name="Yan C."/>
        </authorList>
    </citation>
    <scope>NUCLEOTIDE SEQUENCE [LARGE SCALE GENOMIC DNA]</scope>
    <source>
        <strain evidence="19 20">SCSIO 66989</strain>
    </source>
</reference>
<evidence type="ECO:0000313" key="20">
    <source>
        <dbReference type="Proteomes" id="UP001302429"/>
    </source>
</evidence>
<dbReference type="KEGG" id="acoa:RB602_09655"/>
<feature type="domain" description="UvrD-like helicase C-terminal" evidence="18">
    <location>
        <begin position="513"/>
        <end position="785"/>
    </location>
</feature>
<sequence>MSGSGSLFSLVDDQRAAVVPQDTIWLSASAGTGKTQVLTSRVFRQLLTPGVRPENILCLTFTKAAAAEMAERISTQLAKWVQADDTELAKDLSAINADIGPKTLARARTLFAAVLDAPGGGIAIQTIHSFCQSLLASFPVEAGIAPGFAALDEMERSELTEDALTNLLIDAEQARDEGLFDTVKELALSLGEERFMAFLQRCAARPDLWKHPDRPLGPIIRRGLGLDENDSLESLAQSLRQGAVSDHLLSAMHSANAAWNTKTGQGICDTIIRWQSADGEARLAMLDDLAQCVLKKDGEPRKISSGQLKADGNYESYAYALIEEISAVLEKRALIALAERTIPALELGRRFGSAFDSRKRRDGVLDFDDMIRNAADLLRDSSMAEWIRYKLDRRFDHILVDESQDTNALQWQIVAGLTSDFFAGEGAAQKHRTLFTVGDFKQAIYSFQGTNPINYEAAKIRFSQVISQSERRMQQLSLARSFRSAQKMLDFVDACLDHLGAEALHLPEPSPPHKGQNFPGSVTLWSAIGADQEDAADLAVGDDVEGWLSEPDRQLADNVANQVRVWLDSGLQLNKGKTPRRATPGDIMILLRKRGDLARLIVARLYARGIPVAGIDRLRVGQPLAVRDMCAAARFTLQPHDDLNLANLLVSPLIGWNHEQLDRAADRPFGLSLWRHLGQTLAEDVRALTQLHALLAMADYDTPYGFFEQLLSGSMQGRAKLIARLGPECLDPLDEFLAIAQGFERDHHPTMQNFLHWFEASDTEIKREVKGSDEVRVMTVHGAKGLQAPIVILADSATDPDASPTNAIDLKVKDEFGELLTLPLLPVPKAERFGPVAEAYREEEDLAKAEHWRLAYVAMTRAEERLYLAGTANGRTGMVAPDSWHALAAEVMGTQDIVPKDDAIWGQNWHFGDPEQFIQSTAQSGSTEVIHAASNLLEWTTRSAPEEARPPRPLAPSSLGEDEWASPPIDTPAMRKAAERGKLLHSLFERLPEIAPDSRAERAGSWLARRASDFTDAERADMVALVLSILNAPEFAPIFGPGSRAEVPLAVPVGSHVISGTIDRLLIADDAITAIDFKTGRNPPENVDAIPKAHLRQMAAYRLALQHIYPERDVRIGLLYTATAKMLWLDETILSDITKEWV</sequence>
<dbReference type="InterPro" id="IPR011604">
    <property type="entry name" value="PDDEXK-like_dom_sf"/>
</dbReference>
<dbReference type="GO" id="GO:0000725">
    <property type="term" value="P:recombinational repair"/>
    <property type="evidence" value="ECO:0007669"/>
    <property type="project" value="TreeGrafter"/>
</dbReference>
<organism evidence="19 20">
    <name type="scientific">Alterisphingorhabdus coralli</name>
    <dbReference type="NCBI Taxonomy" id="3071408"/>
    <lineage>
        <taxon>Bacteria</taxon>
        <taxon>Pseudomonadati</taxon>
        <taxon>Pseudomonadota</taxon>
        <taxon>Alphaproteobacteria</taxon>
        <taxon>Sphingomonadales</taxon>
        <taxon>Sphingomonadaceae</taxon>
        <taxon>Alterisphingorhabdus (ex Yan et al. 2024)</taxon>
    </lineage>
</organism>
<dbReference type="Gene3D" id="3.40.50.300">
    <property type="entry name" value="P-loop containing nucleotide triphosphate hydrolases"/>
    <property type="match status" value="4"/>
</dbReference>
<dbReference type="GO" id="GO:0005524">
    <property type="term" value="F:ATP binding"/>
    <property type="evidence" value="ECO:0007669"/>
    <property type="project" value="UniProtKB-UniRule"/>
</dbReference>
<dbReference type="PANTHER" id="PTHR11070:SF2">
    <property type="entry name" value="ATP-DEPENDENT DNA HELICASE SRS2"/>
    <property type="match status" value="1"/>
</dbReference>
<dbReference type="EC" id="5.6.2.4" evidence="12"/>
<keyword evidence="6" id="KW-0269">Exonuclease</keyword>
<dbReference type="Pfam" id="PF00580">
    <property type="entry name" value="UvrD-helicase"/>
    <property type="match status" value="1"/>
</dbReference>
<dbReference type="AlphaFoldDB" id="A0AA97F621"/>
<proteinExistence type="predicted"/>
<dbReference type="Gene3D" id="3.90.320.10">
    <property type="match status" value="1"/>
</dbReference>
<dbReference type="SUPFAM" id="SSF52540">
    <property type="entry name" value="P-loop containing nucleoside triphosphate hydrolases"/>
    <property type="match status" value="1"/>
</dbReference>
<comment type="catalytic activity">
    <reaction evidence="14">
        <text>ATP + H2O = ADP + phosphate + H(+)</text>
        <dbReference type="Rhea" id="RHEA:13065"/>
        <dbReference type="ChEBI" id="CHEBI:15377"/>
        <dbReference type="ChEBI" id="CHEBI:15378"/>
        <dbReference type="ChEBI" id="CHEBI:30616"/>
        <dbReference type="ChEBI" id="CHEBI:43474"/>
        <dbReference type="ChEBI" id="CHEBI:456216"/>
        <dbReference type="EC" id="5.6.2.4"/>
    </reaction>
</comment>
<gene>
    <name evidence="19" type="primary">addA</name>
    <name evidence="19" type="ORF">RB602_09655</name>
</gene>
<evidence type="ECO:0000256" key="4">
    <source>
        <dbReference type="ARBA" id="ARBA00022801"/>
    </source>
</evidence>
<dbReference type="InterPro" id="IPR000212">
    <property type="entry name" value="DNA_helicase_UvrD/REP"/>
</dbReference>
<evidence type="ECO:0000256" key="16">
    <source>
        <dbReference type="SAM" id="MobiDB-lite"/>
    </source>
</evidence>
<dbReference type="Pfam" id="PF13361">
    <property type="entry name" value="UvrD_C"/>
    <property type="match status" value="1"/>
</dbReference>
<dbReference type="InterPro" id="IPR027417">
    <property type="entry name" value="P-loop_NTPase"/>
</dbReference>
<evidence type="ECO:0000313" key="19">
    <source>
        <dbReference type="EMBL" id="WOE74121.1"/>
    </source>
</evidence>
<comment type="catalytic activity">
    <reaction evidence="11">
        <text>Couples ATP hydrolysis with the unwinding of duplex DNA by translocating in the 3'-5' direction.</text>
        <dbReference type="EC" id="5.6.2.4"/>
    </reaction>
</comment>
<dbReference type="EMBL" id="CP136594">
    <property type="protein sequence ID" value="WOE74121.1"/>
    <property type="molecule type" value="Genomic_DNA"/>
</dbReference>
<evidence type="ECO:0000256" key="1">
    <source>
        <dbReference type="ARBA" id="ARBA00022722"/>
    </source>
</evidence>
<keyword evidence="4 15" id="KW-0378">Hydrolase</keyword>
<dbReference type="SUPFAM" id="SSF52980">
    <property type="entry name" value="Restriction endonuclease-like"/>
    <property type="match status" value="1"/>
</dbReference>
<feature type="binding site" evidence="15">
    <location>
        <begin position="28"/>
        <end position="35"/>
    </location>
    <ligand>
        <name>ATP</name>
        <dbReference type="ChEBI" id="CHEBI:30616"/>
    </ligand>
</feature>
<dbReference type="PROSITE" id="PS51198">
    <property type="entry name" value="UVRD_HELICASE_ATP_BIND"/>
    <property type="match status" value="1"/>
</dbReference>
<dbReference type="InterPro" id="IPR038726">
    <property type="entry name" value="PDDEXK_AddAB-type"/>
</dbReference>
<keyword evidence="10" id="KW-0413">Isomerase</keyword>
<evidence type="ECO:0000256" key="8">
    <source>
        <dbReference type="ARBA" id="ARBA00023125"/>
    </source>
</evidence>
<evidence type="ECO:0000256" key="6">
    <source>
        <dbReference type="ARBA" id="ARBA00022839"/>
    </source>
</evidence>
<keyword evidence="9" id="KW-0234">DNA repair</keyword>
<evidence type="ECO:0000256" key="13">
    <source>
        <dbReference type="ARBA" id="ARBA00034923"/>
    </source>
</evidence>
<keyword evidence="2 15" id="KW-0547">Nucleotide-binding</keyword>
<name>A0AA97F621_9SPHN</name>
<dbReference type="InterPro" id="IPR014017">
    <property type="entry name" value="DNA_helicase_UvrD-like_C"/>
</dbReference>
<dbReference type="GO" id="GO:0005829">
    <property type="term" value="C:cytosol"/>
    <property type="evidence" value="ECO:0007669"/>
    <property type="project" value="TreeGrafter"/>
</dbReference>
<evidence type="ECO:0000256" key="2">
    <source>
        <dbReference type="ARBA" id="ARBA00022741"/>
    </source>
</evidence>
<keyword evidence="7 15" id="KW-0067">ATP-binding</keyword>
<dbReference type="Proteomes" id="UP001302429">
    <property type="component" value="Chromosome"/>
</dbReference>
<keyword evidence="1" id="KW-0540">Nuclease</keyword>
<protein>
    <recommendedName>
        <fullName evidence="12">DNA 3'-5' helicase</fullName>
        <ecNumber evidence="12">5.6.2.4</ecNumber>
    </recommendedName>
    <alternativeName>
        <fullName evidence="13">DNA 3'-5' helicase II</fullName>
    </alternativeName>
</protein>
<dbReference type="GO" id="GO:0043138">
    <property type="term" value="F:3'-5' DNA helicase activity"/>
    <property type="evidence" value="ECO:0007669"/>
    <property type="project" value="UniProtKB-EC"/>
</dbReference>
<evidence type="ECO:0000256" key="3">
    <source>
        <dbReference type="ARBA" id="ARBA00022763"/>
    </source>
</evidence>
<keyword evidence="5 15" id="KW-0347">Helicase</keyword>
<evidence type="ECO:0000256" key="10">
    <source>
        <dbReference type="ARBA" id="ARBA00023235"/>
    </source>
</evidence>
<dbReference type="NCBIfam" id="TIGR02784">
    <property type="entry name" value="addA_alphas"/>
    <property type="match status" value="1"/>
</dbReference>
<keyword evidence="20" id="KW-1185">Reference proteome</keyword>
<feature type="region of interest" description="Disordered" evidence="16">
    <location>
        <begin position="940"/>
        <end position="970"/>
    </location>
</feature>
<feature type="domain" description="UvrD-like helicase ATP-binding" evidence="17">
    <location>
        <begin position="7"/>
        <end position="485"/>
    </location>
</feature>
<evidence type="ECO:0000259" key="18">
    <source>
        <dbReference type="PROSITE" id="PS51217"/>
    </source>
</evidence>
<dbReference type="RefSeq" id="WP_317080353.1">
    <property type="nucleotide sequence ID" value="NZ_CP136594.1"/>
</dbReference>
<keyword evidence="3" id="KW-0227">DNA damage</keyword>
<dbReference type="InterPro" id="IPR014016">
    <property type="entry name" value="UvrD-like_ATP-bd"/>
</dbReference>
<keyword evidence="8" id="KW-0238">DNA-binding</keyword>